<dbReference type="CDD" id="cd22589">
    <property type="entry name" value="geminin_CC"/>
    <property type="match status" value="1"/>
</dbReference>
<dbReference type="Proteomes" id="UP000886611">
    <property type="component" value="Unassembled WGS sequence"/>
</dbReference>
<dbReference type="SUPFAM" id="SSF111469">
    <property type="entry name" value="Geminin coiled-coil domain"/>
    <property type="match status" value="1"/>
</dbReference>
<comment type="subcellular location">
    <subcellularLocation>
        <location evidence="1">Nucleus</location>
    </subcellularLocation>
</comment>
<dbReference type="GO" id="GO:0008156">
    <property type="term" value="P:negative regulation of DNA replication"/>
    <property type="evidence" value="ECO:0007669"/>
    <property type="project" value="TreeGrafter"/>
</dbReference>
<reference evidence="8 9" key="1">
    <citation type="journal article" date="2021" name="Cell">
        <title>Tracing the genetic footprints of vertebrate landing in non-teleost ray-finned fishes.</title>
        <authorList>
            <person name="Bi X."/>
            <person name="Wang K."/>
            <person name="Yang L."/>
            <person name="Pan H."/>
            <person name="Jiang H."/>
            <person name="Wei Q."/>
            <person name="Fang M."/>
            <person name="Yu H."/>
            <person name="Zhu C."/>
            <person name="Cai Y."/>
            <person name="He Y."/>
            <person name="Gan X."/>
            <person name="Zeng H."/>
            <person name="Yu D."/>
            <person name="Zhu Y."/>
            <person name="Jiang H."/>
            <person name="Qiu Q."/>
            <person name="Yang H."/>
            <person name="Zhang Y.E."/>
            <person name="Wang W."/>
            <person name="Zhu M."/>
            <person name="He S."/>
            <person name="Zhang G."/>
        </authorList>
    </citation>
    <scope>NUCLEOTIDE SEQUENCE [LARGE SCALE GENOMIC DNA]</scope>
    <source>
        <strain evidence="8">Bchr_013</strain>
    </source>
</reference>
<dbReference type="PANTHER" id="PTHR13372">
    <property type="entry name" value="GEMININ"/>
    <property type="match status" value="1"/>
</dbReference>
<protein>
    <submittedName>
        <fullName evidence="8">GEMI protein</fullName>
    </submittedName>
</protein>
<dbReference type="EMBL" id="JAATIS010000859">
    <property type="protein sequence ID" value="KAG2467181.1"/>
    <property type="molecule type" value="Genomic_DNA"/>
</dbReference>
<keyword evidence="5" id="KW-0131">Cell cycle</keyword>
<evidence type="ECO:0000256" key="5">
    <source>
        <dbReference type="ARBA" id="ARBA00023306"/>
    </source>
</evidence>
<sequence length="231" mass="26355">MHGTVGSGKTRRGHRRVRRRHWEPSNPNHNGVGDGLRSKSLLKQTATPALSCYLQGRPRPALRSSTHRLPRLLSIEVKPFPKRKLWAAENSRSSKRSKAEIPSVPSGTEDRVMTDEAYELMVKETPTAAYWKEVAEERRKALFKTLQENEKLHKEIESKNETILNLKQENEELLELAQHVQYMTSLIERLTGKSPENLEAVQDLVLEEPENVDTILTDAESVHEDACDENC</sequence>
<feature type="coiled-coil region" evidence="6">
    <location>
        <begin position="149"/>
        <end position="176"/>
    </location>
</feature>
<evidence type="ECO:0000256" key="2">
    <source>
        <dbReference type="ARBA" id="ARBA00007979"/>
    </source>
</evidence>
<proteinExistence type="inferred from homology"/>
<name>A0A8X7XFC3_POLSE</name>
<comment type="caution">
    <text evidence="8">The sequence shown here is derived from an EMBL/GenBank/DDBJ whole genome shotgun (WGS) entry which is preliminary data.</text>
</comment>
<feature type="non-terminal residue" evidence="8">
    <location>
        <position position="1"/>
    </location>
</feature>
<dbReference type="PANTHER" id="PTHR13372:SF4">
    <property type="entry name" value="GEMININ"/>
    <property type="match status" value="1"/>
</dbReference>
<evidence type="ECO:0000256" key="4">
    <source>
        <dbReference type="ARBA" id="ARBA00023242"/>
    </source>
</evidence>
<dbReference type="Gene3D" id="1.20.5.1180">
    <property type="entry name" value="Geminin coiled-coil domain"/>
    <property type="match status" value="1"/>
</dbReference>
<feature type="region of interest" description="Disordered" evidence="7">
    <location>
        <begin position="88"/>
        <end position="110"/>
    </location>
</feature>
<dbReference type="GO" id="GO:0045786">
    <property type="term" value="P:negative regulation of cell cycle"/>
    <property type="evidence" value="ECO:0007669"/>
    <property type="project" value="TreeGrafter"/>
</dbReference>
<evidence type="ECO:0000256" key="3">
    <source>
        <dbReference type="ARBA" id="ARBA00023054"/>
    </source>
</evidence>
<evidence type="ECO:0000256" key="1">
    <source>
        <dbReference type="ARBA" id="ARBA00004123"/>
    </source>
</evidence>
<evidence type="ECO:0000313" key="8">
    <source>
        <dbReference type="EMBL" id="KAG2467181.1"/>
    </source>
</evidence>
<dbReference type="FunFam" id="1.20.5.1180:FF:000001">
    <property type="entry name" value="Truncated geminin"/>
    <property type="match status" value="1"/>
</dbReference>
<keyword evidence="3 6" id="KW-0175">Coiled coil</keyword>
<feature type="compositionally biased region" description="Basic residues" evidence="7">
    <location>
        <begin position="9"/>
        <end position="21"/>
    </location>
</feature>
<accession>A0A8X7XFC3</accession>
<evidence type="ECO:0000256" key="7">
    <source>
        <dbReference type="SAM" id="MobiDB-lite"/>
    </source>
</evidence>
<evidence type="ECO:0000313" key="9">
    <source>
        <dbReference type="Proteomes" id="UP000886611"/>
    </source>
</evidence>
<organism evidence="8 9">
    <name type="scientific">Polypterus senegalus</name>
    <name type="common">Senegal bichir</name>
    <dbReference type="NCBI Taxonomy" id="55291"/>
    <lineage>
        <taxon>Eukaryota</taxon>
        <taxon>Metazoa</taxon>
        <taxon>Chordata</taxon>
        <taxon>Craniata</taxon>
        <taxon>Vertebrata</taxon>
        <taxon>Euteleostomi</taxon>
        <taxon>Actinopterygii</taxon>
        <taxon>Polypteriformes</taxon>
        <taxon>Polypteridae</taxon>
        <taxon>Polypterus</taxon>
    </lineage>
</organism>
<keyword evidence="4" id="KW-0539">Nucleus</keyword>
<keyword evidence="9" id="KW-1185">Reference proteome</keyword>
<feature type="non-terminal residue" evidence="8">
    <location>
        <position position="231"/>
    </location>
</feature>
<feature type="region of interest" description="Disordered" evidence="7">
    <location>
        <begin position="1"/>
        <end position="39"/>
    </location>
</feature>
<dbReference type="AlphaFoldDB" id="A0A8X7XFC3"/>
<gene>
    <name evidence="8" type="primary">Gmnn</name>
    <name evidence="8" type="ORF">GTO96_0009962</name>
</gene>
<dbReference type="GO" id="GO:0005634">
    <property type="term" value="C:nucleus"/>
    <property type="evidence" value="ECO:0007669"/>
    <property type="project" value="UniProtKB-SubCell"/>
</dbReference>
<dbReference type="Pfam" id="PF07412">
    <property type="entry name" value="Geminin"/>
    <property type="match status" value="1"/>
</dbReference>
<comment type="similarity">
    <text evidence="2">Belongs to the geminin family.</text>
</comment>
<evidence type="ECO:0000256" key="6">
    <source>
        <dbReference type="SAM" id="Coils"/>
    </source>
</evidence>
<dbReference type="InterPro" id="IPR022786">
    <property type="entry name" value="Geminin/Multicilin"/>
</dbReference>